<dbReference type="Gene3D" id="1.20.1260.10">
    <property type="match status" value="1"/>
</dbReference>
<reference evidence="3 4" key="1">
    <citation type="submission" date="2017-10" db="EMBL/GenBank/DDBJ databases">
        <title>Genome of an Actinobacterium that displays light-enhanced growth.</title>
        <authorList>
            <person name="Maresca J.A."/>
            <person name="Hempel P."/>
            <person name="Shevchenko O."/>
            <person name="Miller K.J."/>
            <person name="Hahn M.W."/>
        </authorList>
    </citation>
    <scope>NUCLEOTIDE SEQUENCE [LARGE SCALE GENOMIC DNA]</scope>
    <source>
        <strain evidence="3 4">MWH-Mo1</strain>
    </source>
</reference>
<feature type="domain" description="DUF305" evidence="2">
    <location>
        <begin position="56"/>
        <end position="195"/>
    </location>
</feature>
<dbReference type="KEGG" id="aum:AURMO_01608"/>
<organism evidence="3 4">
    <name type="scientific">Aurantimicrobium photophilum</name>
    <dbReference type="NCBI Taxonomy" id="1987356"/>
    <lineage>
        <taxon>Bacteria</taxon>
        <taxon>Bacillati</taxon>
        <taxon>Actinomycetota</taxon>
        <taxon>Actinomycetes</taxon>
        <taxon>Micrococcales</taxon>
        <taxon>Microbacteriaceae</taxon>
        <taxon>Aurantimicrobium</taxon>
    </lineage>
</organism>
<evidence type="ECO:0000256" key="1">
    <source>
        <dbReference type="SAM" id="SignalP"/>
    </source>
</evidence>
<dbReference type="RefSeq" id="WP_110234647.1">
    <property type="nucleotide sequence ID" value="NZ_CP023994.1"/>
</dbReference>
<feature type="chain" id="PRO_5039158625" description="DUF305 domain-containing protein" evidence="1">
    <location>
        <begin position="24"/>
        <end position="198"/>
    </location>
</feature>
<dbReference type="AlphaFoldDB" id="A0A2Z3S055"/>
<evidence type="ECO:0000259" key="2">
    <source>
        <dbReference type="Pfam" id="PF03713"/>
    </source>
</evidence>
<dbReference type="Proteomes" id="UP000246894">
    <property type="component" value="Chromosome"/>
</dbReference>
<dbReference type="PANTHER" id="PTHR36933:SF1">
    <property type="entry name" value="SLL0788 PROTEIN"/>
    <property type="match status" value="1"/>
</dbReference>
<proteinExistence type="predicted"/>
<evidence type="ECO:0000313" key="4">
    <source>
        <dbReference type="Proteomes" id="UP000246894"/>
    </source>
</evidence>
<dbReference type="InterPro" id="IPR005183">
    <property type="entry name" value="DUF305_CopM-like"/>
</dbReference>
<feature type="signal peptide" evidence="1">
    <location>
        <begin position="1"/>
        <end position="23"/>
    </location>
</feature>
<dbReference type="PROSITE" id="PS51257">
    <property type="entry name" value="PROKAR_LIPOPROTEIN"/>
    <property type="match status" value="1"/>
</dbReference>
<dbReference type="OrthoDB" id="26872at2"/>
<dbReference type="InterPro" id="IPR012347">
    <property type="entry name" value="Ferritin-like"/>
</dbReference>
<keyword evidence="1" id="KW-0732">Signal</keyword>
<sequence length="198" mass="21027" precursor="true">MFNKKYRIAGITAVALAGAISLAGCTTNLGGNDSNGTMDGGMMGNNKSASAFSGTDIMFAQMMIPHHQQAVDMSTLAETRTTNPEVLALAKQIKDAQAPEIKQMKAWIESSGSSTDMGHDMGMGGMLTDEQMTALENAQGAAFDKLYLEGMIGHHEGALQMATMIENSSNSEAKELAANIIKSQSAEIEKMKQMLEAL</sequence>
<name>A0A2Z3S055_9MICO</name>
<dbReference type="PANTHER" id="PTHR36933">
    <property type="entry name" value="SLL0788 PROTEIN"/>
    <property type="match status" value="1"/>
</dbReference>
<keyword evidence="4" id="KW-1185">Reference proteome</keyword>
<dbReference type="EMBL" id="CP023994">
    <property type="protein sequence ID" value="AWR22191.1"/>
    <property type="molecule type" value="Genomic_DNA"/>
</dbReference>
<gene>
    <name evidence="3" type="ORF">AURMO_01608</name>
</gene>
<dbReference type="Pfam" id="PF03713">
    <property type="entry name" value="DUF305"/>
    <property type="match status" value="1"/>
</dbReference>
<evidence type="ECO:0000313" key="3">
    <source>
        <dbReference type="EMBL" id="AWR22191.1"/>
    </source>
</evidence>
<protein>
    <recommendedName>
        <fullName evidence="2">DUF305 domain-containing protein</fullName>
    </recommendedName>
</protein>
<accession>A0A2Z3S055</accession>